<evidence type="ECO:0000313" key="4">
    <source>
        <dbReference type="EMBL" id="NEA15743.1"/>
    </source>
</evidence>
<evidence type="ECO:0000313" key="5">
    <source>
        <dbReference type="Proteomes" id="UP000471293"/>
    </source>
</evidence>
<feature type="region of interest" description="Disordered" evidence="1">
    <location>
        <begin position="24"/>
        <end position="85"/>
    </location>
</feature>
<feature type="signal peptide" evidence="2">
    <location>
        <begin position="1"/>
        <end position="28"/>
    </location>
</feature>
<keyword evidence="6" id="KW-1185">Reference proteome</keyword>
<dbReference type="EMBL" id="JAAGLQ010000191">
    <property type="protein sequence ID" value="NEA15743.1"/>
    <property type="molecule type" value="Genomic_DNA"/>
</dbReference>
<sequence length="172" mass="17443">MMGRRIRFAAVLAVVVLALTGFQTSGHGGTSGGKSRGGSSGSSGGGCSNSKKSNGGYSNHSGNRSNGSSGSTATATTGSRPPEVRVLRCAEPARGERKAVTAATVQIRSTATTSHTYAVSVTFTDAAGTTVDTGRAAVTLAAGASRTVSVRMDDPQAVSRVERCQARAEQRY</sequence>
<evidence type="ECO:0000256" key="1">
    <source>
        <dbReference type="SAM" id="MobiDB-lite"/>
    </source>
</evidence>
<comment type="caution">
    <text evidence="4">The sequence shown here is derived from an EMBL/GenBank/DDBJ whole genome shotgun (WGS) entry which is preliminary data.</text>
</comment>
<gene>
    <name evidence="4" type="ORF">G3I29_09410</name>
    <name evidence="3" type="ORF">STHAL_12555</name>
</gene>
<organism evidence="4 5">
    <name type="scientific">Streptomyces halstedii</name>
    <dbReference type="NCBI Taxonomy" id="1944"/>
    <lineage>
        <taxon>Bacteria</taxon>
        <taxon>Bacillati</taxon>
        <taxon>Actinomycetota</taxon>
        <taxon>Actinomycetes</taxon>
        <taxon>Kitasatosporales</taxon>
        <taxon>Streptomycetaceae</taxon>
        <taxon>Streptomyces</taxon>
    </lineage>
</organism>
<feature type="compositionally biased region" description="Low complexity" evidence="1">
    <location>
        <begin position="48"/>
        <end position="79"/>
    </location>
</feature>
<evidence type="ECO:0000256" key="2">
    <source>
        <dbReference type="SAM" id="SignalP"/>
    </source>
</evidence>
<name>A0A6N9U0Z8_STRHA</name>
<dbReference type="Proteomes" id="UP000471293">
    <property type="component" value="Unassembled WGS sequence"/>
</dbReference>
<proteinExistence type="predicted"/>
<evidence type="ECO:0000313" key="6">
    <source>
        <dbReference type="Proteomes" id="UP000735541"/>
    </source>
</evidence>
<keyword evidence="2" id="KW-0732">Signal</keyword>
<feature type="chain" id="PRO_5026672892" evidence="2">
    <location>
        <begin position="29"/>
        <end position="172"/>
    </location>
</feature>
<accession>A0A6N9U0Z8</accession>
<dbReference type="RefSeq" id="WP_164343820.1">
    <property type="nucleotide sequence ID" value="NZ_JAAGLQ010000191.1"/>
</dbReference>
<dbReference type="AlphaFoldDB" id="A0A6N9U0Z8"/>
<dbReference type="EMBL" id="JAHUVW010000001">
    <property type="protein sequence ID" value="MBV7670296.1"/>
    <property type="molecule type" value="Genomic_DNA"/>
</dbReference>
<evidence type="ECO:0000313" key="3">
    <source>
        <dbReference type="EMBL" id="MBV7670296.1"/>
    </source>
</evidence>
<dbReference type="Proteomes" id="UP000735541">
    <property type="component" value="Unassembled WGS sequence"/>
</dbReference>
<reference evidence="4 5" key="1">
    <citation type="submission" date="2020-01" db="EMBL/GenBank/DDBJ databases">
        <title>Insect and environment-associated Actinomycetes.</title>
        <authorList>
            <person name="Currrie C."/>
            <person name="Chevrette M."/>
            <person name="Carlson C."/>
            <person name="Stubbendieck R."/>
            <person name="Wendt-Pienkowski E."/>
        </authorList>
    </citation>
    <scope>NUCLEOTIDE SEQUENCE [LARGE SCALE GENOMIC DNA]</scope>
    <source>
        <strain evidence="4 5">SID11342</strain>
    </source>
</reference>
<protein>
    <submittedName>
        <fullName evidence="4">Uncharacterized protein</fullName>
    </submittedName>
</protein>
<reference evidence="3 6" key="2">
    <citation type="submission" date="2021-07" db="EMBL/GenBank/DDBJ databases">
        <title>Sequencing Streptomyces halstedii LGO-A4 genome an citrus endophytic actinomycete.</title>
        <authorList>
            <person name="Samborskyy M."/>
            <person name="Scott N."/>
            <person name="Deglau R."/>
            <person name="Dickens S."/>
            <person name="Oliveira L.G."/>
        </authorList>
    </citation>
    <scope>NUCLEOTIDE SEQUENCE [LARGE SCALE GENOMIC DNA]</scope>
    <source>
        <strain evidence="3 6">LGO-A4</strain>
    </source>
</reference>
<feature type="compositionally biased region" description="Gly residues" evidence="1">
    <location>
        <begin position="26"/>
        <end position="47"/>
    </location>
</feature>